<dbReference type="Proteomes" id="UP000249324">
    <property type="component" value="Unassembled WGS sequence"/>
</dbReference>
<protein>
    <submittedName>
        <fullName evidence="2">Uncharacterized protein</fullName>
    </submittedName>
</protein>
<accession>A0ABD6FHS1</accession>
<evidence type="ECO:0000256" key="1">
    <source>
        <dbReference type="SAM" id="Coils"/>
    </source>
</evidence>
<proteinExistence type="predicted"/>
<feature type="coiled-coil region" evidence="1">
    <location>
        <begin position="18"/>
        <end position="45"/>
    </location>
</feature>
<sequence length="533" mass="58610">MRKSRRLPESWPGAARILHQLQEQHQRAAARAKSLQAELAAAHANHAEVRALERRRLVQAVTATTLRDLDQVRSRLWRLRDLLAEGLPPEPAMQELAKIRTALDEMIDSFRTTVRGVYPAMLPDRGPRAALEELAATLPRPVRFDGDLGRRVEWQIESGLYHAVAAVLNLYAGTHDGAGERSAARSSPITVVFGRDEALQVRITAEMDDMSLADLRSALAHDAARLAVLGGAMRFAMTGNRATVDITLAKQVLPPDLDTVPSQYATSAVFRQVWELARQGRRYVGYGPERAAWLAVAERMSKLPRIAVVLGTAREDPTLPSVPYVNVIQVHQAPNASLAEEFLADDGPRGRVDAVVCLVPPDTDFRTALRYGRHRVMLIEADDVAVVADVAKQLQAQAPTIAARRALVSIRELVQGLPADHELRRALDQVSAERHEFAELDLLVELTAQDTPLLRTAGEKVRAAAARLLGAEGPEPWMRLGLSPNADKAVVRATAQHSARYWRSRAQLPTTGGKDREVYETLAATAERLVDLA</sequence>
<name>A0ABD6FHS1_9PSEU</name>
<evidence type="ECO:0000313" key="3">
    <source>
        <dbReference type="Proteomes" id="UP000249324"/>
    </source>
</evidence>
<evidence type="ECO:0000313" key="2">
    <source>
        <dbReference type="EMBL" id="MFO7193409.1"/>
    </source>
</evidence>
<gene>
    <name evidence="2" type="ORF">DIU77_014300</name>
</gene>
<keyword evidence="1" id="KW-0175">Coiled coil</keyword>
<organism evidence="2 3">
    <name type="scientific">Thermocrispum agreste</name>
    <dbReference type="NCBI Taxonomy" id="37925"/>
    <lineage>
        <taxon>Bacteria</taxon>
        <taxon>Bacillati</taxon>
        <taxon>Actinomycetota</taxon>
        <taxon>Actinomycetes</taxon>
        <taxon>Pseudonocardiales</taxon>
        <taxon>Pseudonocardiaceae</taxon>
        <taxon>Thermocrispum</taxon>
    </lineage>
</organism>
<reference evidence="2 3" key="1">
    <citation type="journal article" date="2021" name="BMC Genomics">
        <title>Genome-resolved metagenome and metatranscriptome analyses of thermophilic composting reveal key bacterial players and their metabolic interactions.</title>
        <authorList>
            <person name="Braga L.P.P."/>
            <person name="Pereira R.V."/>
            <person name="Martins L.F."/>
            <person name="Moura L.M.S."/>
            <person name="Sanchez F.B."/>
            <person name="Patane J.S.L."/>
            <person name="da Silva A.M."/>
            <person name="Setubal J.C."/>
        </authorList>
    </citation>
    <scope>NUCLEOTIDE SEQUENCE [LARGE SCALE GENOMIC DNA]</scope>
    <source>
        <strain evidence="2">ZC4RG45</strain>
    </source>
</reference>
<dbReference type="AlphaFoldDB" id="A0ABD6FHS1"/>
<comment type="caution">
    <text evidence="2">The sequence shown here is derived from an EMBL/GenBank/DDBJ whole genome shotgun (WGS) entry which is preliminary data.</text>
</comment>
<dbReference type="EMBL" id="QGUI02000209">
    <property type="protein sequence ID" value="MFO7193409.1"/>
    <property type="molecule type" value="Genomic_DNA"/>
</dbReference>